<dbReference type="GeneID" id="26812975"/>
<dbReference type="PANTHER" id="PTHR33048">
    <property type="entry name" value="PTH11-LIKE INTEGRAL MEMBRANE PROTEIN (AFU_ORTHOLOGUE AFUA_5G11245)"/>
    <property type="match status" value="1"/>
</dbReference>
<feature type="domain" description="Rhodopsin" evidence="7">
    <location>
        <begin position="63"/>
        <end position="263"/>
    </location>
</feature>
<evidence type="ECO:0000313" key="9">
    <source>
        <dbReference type="Proteomes" id="UP000037505"/>
    </source>
</evidence>
<dbReference type="GO" id="GO:0016020">
    <property type="term" value="C:membrane"/>
    <property type="evidence" value="ECO:0007669"/>
    <property type="project" value="UniProtKB-SubCell"/>
</dbReference>
<feature type="transmembrane region" description="Helical" evidence="6">
    <location>
        <begin position="201"/>
        <end position="220"/>
    </location>
</feature>
<comment type="similarity">
    <text evidence="5">Belongs to the SAT4 family.</text>
</comment>
<accession>A0A0L1ILM8</accession>
<feature type="transmembrane region" description="Helical" evidence="6">
    <location>
        <begin position="163"/>
        <end position="189"/>
    </location>
</feature>
<evidence type="ECO:0000256" key="6">
    <source>
        <dbReference type="SAM" id="Phobius"/>
    </source>
</evidence>
<keyword evidence="4 6" id="KW-0472">Membrane</keyword>
<dbReference type="RefSeq" id="XP_015401098.1">
    <property type="nucleotide sequence ID" value="XM_015556427.1"/>
</dbReference>
<keyword evidence="3 6" id="KW-1133">Transmembrane helix</keyword>
<evidence type="ECO:0000256" key="2">
    <source>
        <dbReference type="ARBA" id="ARBA00022692"/>
    </source>
</evidence>
<evidence type="ECO:0000256" key="3">
    <source>
        <dbReference type="ARBA" id="ARBA00022989"/>
    </source>
</evidence>
<keyword evidence="9" id="KW-1185">Reference proteome</keyword>
<evidence type="ECO:0000256" key="4">
    <source>
        <dbReference type="ARBA" id="ARBA00023136"/>
    </source>
</evidence>
<proteinExistence type="inferred from homology"/>
<dbReference type="STRING" id="1509407.A0A0L1ILM8"/>
<evidence type="ECO:0000256" key="5">
    <source>
        <dbReference type="ARBA" id="ARBA00038359"/>
    </source>
</evidence>
<dbReference type="InterPro" id="IPR052337">
    <property type="entry name" value="SAT4-like"/>
</dbReference>
<name>A0A0L1ILM8_ASPN3</name>
<evidence type="ECO:0000259" key="7">
    <source>
        <dbReference type="Pfam" id="PF20684"/>
    </source>
</evidence>
<evidence type="ECO:0000313" key="8">
    <source>
        <dbReference type="EMBL" id="KNG80175.1"/>
    </source>
</evidence>
<keyword evidence="2 6" id="KW-0812">Transmembrane</keyword>
<dbReference type="Pfam" id="PF20684">
    <property type="entry name" value="Fung_rhodopsin"/>
    <property type="match status" value="1"/>
</dbReference>
<gene>
    <name evidence="8" type="ORF">ANOM_011171</name>
</gene>
<comment type="caution">
    <text evidence="8">The sequence shown here is derived from an EMBL/GenBank/DDBJ whole genome shotgun (WGS) entry which is preliminary data.</text>
</comment>
<organism evidence="8 9">
    <name type="scientific">Aspergillus nomiae NRRL (strain ATCC 15546 / NRRL 13137 / CBS 260.88 / M93)</name>
    <dbReference type="NCBI Taxonomy" id="1509407"/>
    <lineage>
        <taxon>Eukaryota</taxon>
        <taxon>Fungi</taxon>
        <taxon>Dikarya</taxon>
        <taxon>Ascomycota</taxon>
        <taxon>Pezizomycotina</taxon>
        <taxon>Eurotiomycetes</taxon>
        <taxon>Eurotiomycetidae</taxon>
        <taxon>Eurotiales</taxon>
        <taxon>Aspergillaceae</taxon>
        <taxon>Aspergillus</taxon>
        <taxon>Aspergillus subgen. Circumdati</taxon>
    </lineage>
</organism>
<dbReference type="PANTHER" id="PTHR33048:SF47">
    <property type="entry name" value="INTEGRAL MEMBRANE PROTEIN-RELATED"/>
    <property type="match status" value="1"/>
</dbReference>
<dbReference type="EMBL" id="JNOM01000672">
    <property type="protein sequence ID" value="KNG80175.1"/>
    <property type="molecule type" value="Genomic_DNA"/>
</dbReference>
<dbReference type="InterPro" id="IPR049326">
    <property type="entry name" value="Rhodopsin_dom_fungi"/>
</dbReference>
<reference evidence="8 9" key="1">
    <citation type="submission" date="2014-06" db="EMBL/GenBank/DDBJ databases">
        <title>The Genome of the Aflatoxigenic Filamentous Fungus Aspergillus nomius.</title>
        <authorList>
            <person name="Moore M.G."/>
            <person name="Shannon B.M."/>
            <person name="Brian M.M."/>
        </authorList>
    </citation>
    <scope>NUCLEOTIDE SEQUENCE [LARGE SCALE GENOMIC DNA]</scope>
    <source>
        <strain evidence="8 9">NRRL 13137</strain>
    </source>
</reference>
<feature type="transmembrane region" description="Helical" evidence="6">
    <location>
        <begin position="240"/>
        <end position="265"/>
    </location>
</feature>
<dbReference type="Proteomes" id="UP000037505">
    <property type="component" value="Unassembled WGS sequence"/>
</dbReference>
<sequence length="352" mass="39804">MSTQQGIVPPPPGVEPNFINPPNHLQVCTPFQAVYLTLNSIALVMRLYTRRFIIRDSLRIDDCYNLGLGRSVWDIPRSEATAITKSTFHGFLALVLCLAFSKLAILSFYYRLFCSQSTLKALIIIGVVFEASASLALVVVTHYTFTPFEVFGDPAIKPKIPRALPVCFSSLLGMTTDIYTLVLPIPTVLRLKVPLRQKFKALAIIILGASACAASIMRVYHVSQMKDLNVLWNIMFVGSVGFWASALECDHALLCSCLLILPVFIQHHWPKFRSLFGKVRTKQRDSRVEARPLQPTRSWPVQDQWDVNKRVDIYIFEEVRHFENRPNAHLAIHPNRPLSSADIERGEGSDRR</sequence>
<protein>
    <recommendedName>
        <fullName evidence="7">Rhodopsin domain-containing protein</fullName>
    </recommendedName>
</protein>
<comment type="subcellular location">
    <subcellularLocation>
        <location evidence="1">Membrane</location>
        <topology evidence="1">Multi-pass membrane protein</topology>
    </subcellularLocation>
</comment>
<feature type="transmembrane region" description="Helical" evidence="6">
    <location>
        <begin position="88"/>
        <end position="110"/>
    </location>
</feature>
<evidence type="ECO:0000256" key="1">
    <source>
        <dbReference type="ARBA" id="ARBA00004141"/>
    </source>
</evidence>
<dbReference type="OrthoDB" id="444631at2759"/>
<dbReference type="AlphaFoldDB" id="A0A0L1ILM8"/>
<feature type="transmembrane region" description="Helical" evidence="6">
    <location>
        <begin position="122"/>
        <end position="143"/>
    </location>
</feature>